<feature type="binding site" evidence="8">
    <location>
        <position position="55"/>
    </location>
    <ligand>
        <name>ATP</name>
        <dbReference type="ChEBI" id="CHEBI:30616"/>
    </ligand>
</feature>
<comment type="function">
    <text evidence="8">Catalyzes a mechanistically unusual reaction, the ATP-dependent insertion of CO2 between the N7 and N8 nitrogen atoms of 7,8-diaminopelargonic acid (DAPA, also called 7,8-diammoniononanoate) to form a ureido ring.</text>
</comment>
<proteinExistence type="inferred from homology"/>
<evidence type="ECO:0000313" key="9">
    <source>
        <dbReference type="EMBL" id="AFJ02463.1"/>
    </source>
</evidence>
<evidence type="ECO:0000256" key="4">
    <source>
        <dbReference type="ARBA" id="ARBA00022741"/>
    </source>
</evidence>
<dbReference type="CDD" id="cd03109">
    <property type="entry name" value="DTBS"/>
    <property type="match status" value="1"/>
</dbReference>
<evidence type="ECO:0000256" key="7">
    <source>
        <dbReference type="ARBA" id="ARBA00022842"/>
    </source>
</evidence>
<dbReference type="eggNOG" id="COG0132">
    <property type="taxonomic scope" value="Bacteria"/>
</dbReference>
<gene>
    <name evidence="8" type="primary">bioD</name>
    <name evidence="9" type="ordered locus">Q7C_1313</name>
</gene>
<evidence type="ECO:0000256" key="5">
    <source>
        <dbReference type="ARBA" id="ARBA00022756"/>
    </source>
</evidence>
<name>I1YHS0_METFJ</name>
<feature type="binding site" evidence="8">
    <location>
        <begin position="204"/>
        <end position="206"/>
    </location>
    <ligand>
        <name>ATP</name>
        <dbReference type="ChEBI" id="CHEBI:30616"/>
    </ligand>
</feature>
<dbReference type="InterPro" id="IPR027417">
    <property type="entry name" value="P-loop_NTPase"/>
</dbReference>
<dbReference type="AlphaFoldDB" id="I1YHS0"/>
<sequence precursor="true">MSSGFFITGTDTEVGKTRISVGLIEVLKQQGHRVAAMKPVASGCEQTATGLQNEDALALQAAASVRSPYSQLNPYAFAPAIAPHIAALQDGVEINLTNLVTHYQQIAETADVVVVEGAGGWLVPLNRQQTIADLAIALNLPVILVVAIRLGCINHALLTAESVRRSGLTLAGWVANNLTVDPQQENIIAAISERIDAPCLGVVPRLADKSSAADYLMAPVC</sequence>
<dbReference type="HAMAP" id="MF_00336">
    <property type="entry name" value="BioD"/>
    <property type="match status" value="1"/>
</dbReference>
<keyword evidence="2 8" id="KW-0436">Ligase</keyword>
<evidence type="ECO:0000256" key="1">
    <source>
        <dbReference type="ARBA" id="ARBA00022490"/>
    </source>
</evidence>
<dbReference type="UniPathway" id="UPA00078">
    <property type="reaction ID" value="UER00161"/>
</dbReference>
<dbReference type="GO" id="GO:0000287">
    <property type="term" value="F:magnesium ion binding"/>
    <property type="evidence" value="ECO:0007669"/>
    <property type="project" value="UniProtKB-UniRule"/>
</dbReference>
<dbReference type="Gene3D" id="3.40.50.300">
    <property type="entry name" value="P-loop containing nucleotide triphosphate hydrolases"/>
    <property type="match status" value="1"/>
</dbReference>
<dbReference type="GO" id="GO:0005829">
    <property type="term" value="C:cytosol"/>
    <property type="evidence" value="ECO:0007669"/>
    <property type="project" value="TreeGrafter"/>
</dbReference>
<dbReference type="SUPFAM" id="SSF52540">
    <property type="entry name" value="P-loop containing nucleoside triphosphate hydrolases"/>
    <property type="match status" value="1"/>
</dbReference>
<comment type="pathway">
    <text evidence="8">Cofactor biosynthesis; biotin biosynthesis; biotin from 7,8-diaminononanoate: step 1/2.</text>
</comment>
<accession>I1YHS0</accession>
<dbReference type="PATRIC" id="fig|754477.3.peg.1294"/>
<evidence type="ECO:0000256" key="8">
    <source>
        <dbReference type="HAMAP-Rule" id="MF_00336"/>
    </source>
</evidence>
<dbReference type="Pfam" id="PF13500">
    <property type="entry name" value="AAA_26"/>
    <property type="match status" value="1"/>
</dbReference>
<keyword evidence="6 8" id="KW-0067">ATP-binding</keyword>
<reference evidence="9 10" key="1">
    <citation type="journal article" date="2012" name="J. Bacteriol.">
        <title>Complete genome sequences of Methylophaga sp. strain JAM1 and Methylophaga sp. strain JAM7.</title>
        <authorList>
            <person name="Villeneuve C."/>
            <person name="Martineau C."/>
            <person name="Mauffrey F."/>
            <person name="Villemur R."/>
        </authorList>
    </citation>
    <scope>NUCLEOTIDE SEQUENCE [LARGE SCALE GENOMIC DNA]</scope>
    <source>
        <strain evidence="9 10">JAM7</strain>
    </source>
</reference>
<feature type="active site" evidence="8">
    <location>
        <position position="38"/>
    </location>
</feature>
<dbReference type="STRING" id="754477.Q7C_1313"/>
<dbReference type="OrthoDB" id="9802097at2"/>
<feature type="binding site" evidence="8">
    <location>
        <begin position="116"/>
        <end position="119"/>
    </location>
    <ligand>
        <name>ATP</name>
        <dbReference type="ChEBI" id="CHEBI:30616"/>
    </ligand>
</feature>
<comment type="subcellular location">
    <subcellularLocation>
        <location evidence="8">Cytoplasm</location>
    </subcellularLocation>
</comment>
<keyword evidence="5 8" id="KW-0093">Biotin biosynthesis</keyword>
<feature type="binding site" evidence="8">
    <location>
        <position position="55"/>
    </location>
    <ligand>
        <name>Mg(2+)</name>
        <dbReference type="ChEBI" id="CHEBI:18420"/>
    </ligand>
</feature>
<dbReference type="NCBIfam" id="TIGR00347">
    <property type="entry name" value="bioD"/>
    <property type="match status" value="1"/>
</dbReference>
<keyword evidence="1 8" id="KW-0963">Cytoplasm</keyword>
<evidence type="ECO:0000256" key="3">
    <source>
        <dbReference type="ARBA" id="ARBA00022723"/>
    </source>
</evidence>
<dbReference type="RefSeq" id="WP_014703883.1">
    <property type="nucleotide sequence ID" value="NC_017856.1"/>
</dbReference>
<organism evidence="9 10">
    <name type="scientific">Methylophaga frappieri (strain ATCC BAA-2434 / DSM 25690 / JAM7)</name>
    <dbReference type="NCBI Taxonomy" id="754477"/>
    <lineage>
        <taxon>Bacteria</taxon>
        <taxon>Pseudomonadati</taxon>
        <taxon>Pseudomonadota</taxon>
        <taxon>Gammaproteobacteria</taxon>
        <taxon>Thiotrichales</taxon>
        <taxon>Piscirickettsiaceae</taxon>
        <taxon>Methylophaga</taxon>
    </lineage>
</organism>
<feature type="binding site" evidence="8">
    <location>
        <position position="17"/>
    </location>
    <ligand>
        <name>Mg(2+)</name>
        <dbReference type="ChEBI" id="CHEBI:18420"/>
    </ligand>
</feature>
<keyword evidence="3 8" id="KW-0479">Metal-binding</keyword>
<dbReference type="FunFam" id="3.40.50.300:FF:000292">
    <property type="entry name" value="ATP-dependent dethiobiotin synthetase BioD"/>
    <property type="match status" value="1"/>
</dbReference>
<dbReference type="EC" id="6.3.3.3" evidence="8"/>
<comment type="similarity">
    <text evidence="8">Belongs to the dethiobiotin synthetase family.</text>
</comment>
<evidence type="ECO:0000313" key="10">
    <source>
        <dbReference type="Proteomes" id="UP000009145"/>
    </source>
</evidence>
<keyword evidence="4 8" id="KW-0547">Nucleotide-binding</keyword>
<dbReference type="GO" id="GO:0004141">
    <property type="term" value="F:dethiobiotin synthase activity"/>
    <property type="evidence" value="ECO:0007669"/>
    <property type="project" value="UniProtKB-UniRule"/>
</dbReference>
<comment type="catalytic activity">
    <reaction evidence="8">
        <text>(7R,8S)-7,8-diammoniononanoate + CO2 + ATP = (4R,5S)-dethiobiotin + ADP + phosphate + 3 H(+)</text>
        <dbReference type="Rhea" id="RHEA:15805"/>
        <dbReference type="ChEBI" id="CHEBI:15378"/>
        <dbReference type="ChEBI" id="CHEBI:16526"/>
        <dbReference type="ChEBI" id="CHEBI:30616"/>
        <dbReference type="ChEBI" id="CHEBI:43474"/>
        <dbReference type="ChEBI" id="CHEBI:149469"/>
        <dbReference type="ChEBI" id="CHEBI:149473"/>
        <dbReference type="ChEBI" id="CHEBI:456216"/>
        <dbReference type="EC" id="6.3.3.3"/>
    </reaction>
</comment>
<dbReference type="EMBL" id="CP003380">
    <property type="protein sequence ID" value="AFJ02463.1"/>
    <property type="molecule type" value="Genomic_DNA"/>
</dbReference>
<feature type="binding site" evidence="8">
    <location>
        <position position="116"/>
    </location>
    <ligand>
        <name>Mg(2+)</name>
        <dbReference type="ChEBI" id="CHEBI:18420"/>
    </ligand>
</feature>
<feature type="binding site" evidence="8">
    <location>
        <begin position="176"/>
        <end position="177"/>
    </location>
    <ligand>
        <name>ATP</name>
        <dbReference type="ChEBI" id="CHEBI:30616"/>
    </ligand>
</feature>
<dbReference type="Proteomes" id="UP000009145">
    <property type="component" value="Chromosome"/>
</dbReference>
<keyword evidence="7 8" id="KW-0460">Magnesium</keyword>
<dbReference type="GO" id="GO:0005524">
    <property type="term" value="F:ATP binding"/>
    <property type="evidence" value="ECO:0007669"/>
    <property type="project" value="UniProtKB-UniRule"/>
</dbReference>
<dbReference type="HOGENOM" id="CLU_072551_0_0_6"/>
<feature type="binding site" evidence="8">
    <location>
        <position position="42"/>
    </location>
    <ligand>
        <name>substrate</name>
    </ligand>
</feature>
<dbReference type="PIRSF" id="PIRSF006755">
    <property type="entry name" value="DTB_synth"/>
    <property type="match status" value="1"/>
</dbReference>
<comment type="cofactor">
    <cofactor evidence="8">
        <name>Mg(2+)</name>
        <dbReference type="ChEBI" id="CHEBI:18420"/>
    </cofactor>
</comment>
<dbReference type="PANTHER" id="PTHR43210">
    <property type="entry name" value="DETHIOBIOTIN SYNTHETASE"/>
    <property type="match status" value="1"/>
</dbReference>
<evidence type="ECO:0000256" key="6">
    <source>
        <dbReference type="ARBA" id="ARBA00022840"/>
    </source>
</evidence>
<keyword evidence="10" id="KW-1185">Reference proteome</keyword>
<comment type="subunit">
    <text evidence="8">Homodimer.</text>
</comment>
<dbReference type="KEGG" id="mec:Q7C_1313"/>
<evidence type="ECO:0000256" key="2">
    <source>
        <dbReference type="ARBA" id="ARBA00022598"/>
    </source>
</evidence>
<dbReference type="GO" id="GO:0009102">
    <property type="term" value="P:biotin biosynthetic process"/>
    <property type="evidence" value="ECO:0007669"/>
    <property type="project" value="UniProtKB-UniRule"/>
</dbReference>
<dbReference type="InterPro" id="IPR004472">
    <property type="entry name" value="DTB_synth_BioD"/>
</dbReference>
<dbReference type="PANTHER" id="PTHR43210:SF5">
    <property type="entry name" value="DETHIOBIOTIN SYNTHETASE"/>
    <property type="match status" value="1"/>
</dbReference>
<comment type="caution">
    <text evidence="8">Lacks conserved residue(s) required for the propagation of feature annotation.</text>
</comment>
<protein>
    <recommendedName>
        <fullName evidence="8">ATP-dependent dethiobiotin synthetase BioD</fullName>
        <ecNumber evidence="8">6.3.3.3</ecNumber>
    </recommendedName>
    <alternativeName>
        <fullName evidence="8">DTB synthetase</fullName>
        <shortName evidence="8">DTBS</shortName>
    </alternativeName>
    <alternativeName>
        <fullName evidence="8">Dethiobiotin synthase</fullName>
    </alternativeName>
</protein>
<dbReference type="GO" id="GO:0042803">
    <property type="term" value="F:protein homodimerization activity"/>
    <property type="evidence" value="ECO:0007669"/>
    <property type="project" value="UniProtKB-ARBA"/>
</dbReference>